<reference evidence="4 5" key="1">
    <citation type="submission" date="2024-07" db="EMBL/GenBank/DDBJ databases">
        <authorList>
            <person name="Akdeniz Z."/>
        </authorList>
    </citation>
    <scope>NUCLEOTIDE SEQUENCE [LARGE SCALE GENOMIC DNA]</scope>
</reference>
<organism evidence="4 5">
    <name type="scientific">Hexamita inflata</name>
    <dbReference type="NCBI Taxonomy" id="28002"/>
    <lineage>
        <taxon>Eukaryota</taxon>
        <taxon>Metamonada</taxon>
        <taxon>Diplomonadida</taxon>
        <taxon>Hexamitidae</taxon>
        <taxon>Hexamitinae</taxon>
        <taxon>Hexamita</taxon>
    </lineage>
</organism>
<dbReference type="PRINTS" id="PR00622">
    <property type="entry name" value="HISTONEH3"/>
</dbReference>
<keyword evidence="5" id="KW-1185">Reference proteome</keyword>
<dbReference type="InterPro" id="IPR000164">
    <property type="entry name" value="Histone_H3/CENP-A"/>
</dbReference>
<evidence type="ECO:0000313" key="4">
    <source>
        <dbReference type="EMBL" id="CAL5970452.1"/>
    </source>
</evidence>
<feature type="domain" description="Core Histone H2A/H2B/H3" evidence="3">
    <location>
        <begin position="154"/>
        <end position="236"/>
    </location>
</feature>
<feature type="transmembrane region" description="Helical" evidence="2">
    <location>
        <begin position="6"/>
        <end position="26"/>
    </location>
</feature>
<dbReference type="SUPFAM" id="SSF47113">
    <property type="entry name" value="Histone-fold"/>
    <property type="match status" value="1"/>
</dbReference>
<keyword evidence="2" id="KW-1133">Transmembrane helix</keyword>
<sequence>MSEVKVIPFCAIYISTIIFTSFYIFLTLTQYTSPLISGATQDYKNFVQIKSKDIQLLKIHVFRHILRYKQDLKICDSHICDSYICESQMPRFTSTALKQQMSTPDKRMSRVKFFNVNVVRKTKAKKSMVVKRASVVHHPLKHIPKRVAPVMDGSKKQKKVSSSIEYCIPSSSFAKLVREVAVNIGLQYRFQRTAIETLQHAAESIMIEILGDSHLIAQHSGRVTTKGDDMRLQMRIAKQSWASNW</sequence>
<proteinExistence type="inferred from homology"/>
<comment type="similarity">
    <text evidence="1">Belongs to the histone H3 family.</text>
</comment>
<evidence type="ECO:0000256" key="1">
    <source>
        <dbReference type="ARBA" id="ARBA00010343"/>
    </source>
</evidence>
<dbReference type="Pfam" id="PF00125">
    <property type="entry name" value="Histone"/>
    <property type="match status" value="1"/>
</dbReference>
<dbReference type="InterPro" id="IPR007125">
    <property type="entry name" value="H2A/H2B/H3"/>
</dbReference>
<gene>
    <name evidence="4" type="ORF">HINF_LOCUS392</name>
</gene>
<protein>
    <submittedName>
        <fullName evidence="4">Histone_H3</fullName>
    </submittedName>
</protein>
<keyword evidence="2" id="KW-0472">Membrane</keyword>
<dbReference type="EMBL" id="CAXDID020000001">
    <property type="protein sequence ID" value="CAL5970452.1"/>
    <property type="molecule type" value="Genomic_DNA"/>
</dbReference>
<dbReference type="Gene3D" id="1.10.20.10">
    <property type="entry name" value="Histone, subunit A"/>
    <property type="match status" value="1"/>
</dbReference>
<name>A0ABP1GE98_9EUKA</name>
<dbReference type="SMART" id="SM00428">
    <property type="entry name" value="H3"/>
    <property type="match status" value="1"/>
</dbReference>
<keyword evidence="2" id="KW-0812">Transmembrane</keyword>
<dbReference type="Proteomes" id="UP001642409">
    <property type="component" value="Unassembled WGS sequence"/>
</dbReference>
<comment type="caution">
    <text evidence="4">The sequence shown here is derived from an EMBL/GenBank/DDBJ whole genome shotgun (WGS) entry which is preliminary data.</text>
</comment>
<evidence type="ECO:0000313" key="5">
    <source>
        <dbReference type="Proteomes" id="UP001642409"/>
    </source>
</evidence>
<evidence type="ECO:0000256" key="2">
    <source>
        <dbReference type="SAM" id="Phobius"/>
    </source>
</evidence>
<dbReference type="PANTHER" id="PTHR11426">
    <property type="entry name" value="HISTONE H3"/>
    <property type="match status" value="1"/>
</dbReference>
<dbReference type="InterPro" id="IPR009072">
    <property type="entry name" value="Histone-fold"/>
</dbReference>
<evidence type="ECO:0000259" key="3">
    <source>
        <dbReference type="Pfam" id="PF00125"/>
    </source>
</evidence>
<accession>A0ABP1GE98</accession>